<feature type="transmembrane region" description="Helical" evidence="5">
    <location>
        <begin position="44"/>
        <end position="62"/>
    </location>
</feature>
<reference evidence="7 8" key="1">
    <citation type="journal article" date="2019" name="Nat. Microbiol.">
        <title>Mediterranean grassland soil C-N compound turnover is dependent on rainfall and depth, and is mediated by genomically divergent microorganisms.</title>
        <authorList>
            <person name="Diamond S."/>
            <person name="Andeer P.F."/>
            <person name="Li Z."/>
            <person name="Crits-Christoph A."/>
            <person name="Burstein D."/>
            <person name="Anantharaman K."/>
            <person name="Lane K.R."/>
            <person name="Thomas B.C."/>
            <person name="Pan C."/>
            <person name="Northen T.R."/>
            <person name="Banfield J.F."/>
        </authorList>
    </citation>
    <scope>NUCLEOTIDE SEQUENCE [LARGE SCALE GENOMIC DNA]</scope>
    <source>
        <strain evidence="7">WS_1</strain>
    </source>
</reference>
<evidence type="ECO:0000256" key="4">
    <source>
        <dbReference type="ARBA" id="ARBA00023136"/>
    </source>
</evidence>
<keyword evidence="4 5" id="KW-0472">Membrane</keyword>
<dbReference type="AlphaFoldDB" id="A0A538S7V4"/>
<feature type="transmembrane region" description="Helical" evidence="5">
    <location>
        <begin position="249"/>
        <end position="270"/>
    </location>
</feature>
<proteinExistence type="predicted"/>
<sequence>MEGRMATSDRGRRSPFGSARPIALITLAAAIGFTPWAWGAGAPWAQLAFRMLGLTSLFAVSLDQSVRTSTRTVWEARATRALFLFLLASAISAVLSIHRGKSLEAMLNLFAITGLFLAAMTSVRGMGLLRGIAFFEVLVAIPVATLGIVQHFRPELLPVANSYPGRALGPFGQPNRMGGYLTALIPIALCLAFIAQDRALKAGLLIVTFGLTFCLAATYSRGAWLGLAAGLLVLGAAFARWPELAPRPVVLGLAAACVALPFALLLPSVISRVQSRPSSAPAWNLPIDPEREGSGAMHRAIWSGALQAATRRPVFGWGIGAFREAFDVSKNATMKRLEAEGGRTADQAHEHYLGILAERGVLGLAAFAALTALMLGAAATAMASGTPAMGRVLVAGLAGSVVALLAHGLVDDNLALVPHGALLFANLGLLAAVPSGPRRESRPSRMYGRAGMLAAVLAAGISVLSFAGSSFAQAASSGAAAGNADRTLARWRTAARVAPWRDDFAVARAEAAESMARQGSGVPALREAEAAYRGAIAINGADPVTRQELARLYLAHPDVWGNPGTGLALEQLRAAVAQNPYYPEIQNDLGVALLRSGNRAEARAAFGRASHGRPAFVDPLLNLAALAIESGDRVEARSWLEQALQREPNSARARALLEGLGR</sequence>
<feature type="transmembrane region" description="Helical" evidence="5">
    <location>
        <begin position="105"/>
        <end position="123"/>
    </location>
</feature>
<dbReference type="Gene3D" id="1.25.40.10">
    <property type="entry name" value="Tetratricopeptide repeat domain"/>
    <property type="match status" value="1"/>
</dbReference>
<protein>
    <submittedName>
        <fullName evidence="7">Tetratricopeptide repeat protein</fullName>
    </submittedName>
</protein>
<feature type="transmembrane region" description="Helical" evidence="5">
    <location>
        <begin position="82"/>
        <end position="99"/>
    </location>
</feature>
<dbReference type="SUPFAM" id="SSF48452">
    <property type="entry name" value="TPR-like"/>
    <property type="match status" value="1"/>
</dbReference>
<evidence type="ECO:0000313" key="7">
    <source>
        <dbReference type="EMBL" id="TMQ47469.1"/>
    </source>
</evidence>
<keyword evidence="3 5" id="KW-1133">Transmembrane helix</keyword>
<feature type="domain" description="O-antigen ligase-related" evidence="6">
    <location>
        <begin position="208"/>
        <end position="368"/>
    </location>
</feature>
<dbReference type="Pfam" id="PF14559">
    <property type="entry name" value="TPR_19"/>
    <property type="match status" value="1"/>
</dbReference>
<comment type="subcellular location">
    <subcellularLocation>
        <location evidence="1">Membrane</location>
        <topology evidence="1">Multi-pass membrane protein</topology>
    </subcellularLocation>
</comment>
<keyword evidence="2 5" id="KW-0812">Transmembrane</keyword>
<comment type="caution">
    <text evidence="7">The sequence shown here is derived from an EMBL/GenBank/DDBJ whole genome shotgun (WGS) entry which is preliminary data.</text>
</comment>
<dbReference type="Proteomes" id="UP000316292">
    <property type="component" value="Unassembled WGS sequence"/>
</dbReference>
<feature type="transmembrane region" description="Helical" evidence="5">
    <location>
        <begin position="177"/>
        <end position="195"/>
    </location>
</feature>
<gene>
    <name evidence="7" type="ORF">E6K71_09895</name>
</gene>
<evidence type="ECO:0000259" key="6">
    <source>
        <dbReference type="Pfam" id="PF04932"/>
    </source>
</evidence>
<evidence type="ECO:0000256" key="5">
    <source>
        <dbReference type="SAM" id="Phobius"/>
    </source>
</evidence>
<feature type="transmembrane region" description="Helical" evidence="5">
    <location>
        <begin position="225"/>
        <end position="242"/>
    </location>
</feature>
<feature type="transmembrane region" description="Helical" evidence="5">
    <location>
        <begin position="202"/>
        <end position="219"/>
    </location>
</feature>
<accession>A0A538S7V4</accession>
<dbReference type="InterPro" id="IPR011990">
    <property type="entry name" value="TPR-like_helical_dom_sf"/>
</dbReference>
<dbReference type="PANTHER" id="PTHR37422">
    <property type="entry name" value="TEICHURONIC ACID BIOSYNTHESIS PROTEIN TUAE"/>
    <property type="match status" value="1"/>
</dbReference>
<dbReference type="GO" id="GO:0016020">
    <property type="term" value="C:membrane"/>
    <property type="evidence" value="ECO:0007669"/>
    <property type="project" value="UniProtKB-SubCell"/>
</dbReference>
<dbReference type="InterPro" id="IPR051533">
    <property type="entry name" value="WaaL-like"/>
</dbReference>
<feature type="transmembrane region" description="Helical" evidence="5">
    <location>
        <begin position="21"/>
        <end position="38"/>
    </location>
</feature>
<organism evidence="7 8">
    <name type="scientific">Eiseniibacteriota bacterium</name>
    <dbReference type="NCBI Taxonomy" id="2212470"/>
    <lineage>
        <taxon>Bacteria</taxon>
        <taxon>Candidatus Eiseniibacteriota</taxon>
    </lineage>
</organism>
<name>A0A538S7V4_UNCEI</name>
<evidence type="ECO:0000313" key="8">
    <source>
        <dbReference type="Proteomes" id="UP000316292"/>
    </source>
</evidence>
<feature type="transmembrane region" description="Helical" evidence="5">
    <location>
        <begin position="446"/>
        <end position="467"/>
    </location>
</feature>
<feature type="transmembrane region" description="Helical" evidence="5">
    <location>
        <begin position="361"/>
        <end position="380"/>
    </location>
</feature>
<feature type="transmembrane region" description="Helical" evidence="5">
    <location>
        <begin position="132"/>
        <end position="152"/>
    </location>
</feature>
<evidence type="ECO:0000256" key="3">
    <source>
        <dbReference type="ARBA" id="ARBA00022989"/>
    </source>
</evidence>
<feature type="transmembrane region" description="Helical" evidence="5">
    <location>
        <begin position="392"/>
        <end position="410"/>
    </location>
</feature>
<evidence type="ECO:0000256" key="1">
    <source>
        <dbReference type="ARBA" id="ARBA00004141"/>
    </source>
</evidence>
<dbReference type="PANTHER" id="PTHR37422:SF13">
    <property type="entry name" value="LIPOPOLYSACCHARIDE BIOSYNTHESIS PROTEIN PA4999-RELATED"/>
    <property type="match status" value="1"/>
</dbReference>
<feature type="transmembrane region" description="Helical" evidence="5">
    <location>
        <begin position="416"/>
        <end position="434"/>
    </location>
</feature>
<dbReference type="EMBL" id="VBOR01000110">
    <property type="protein sequence ID" value="TMQ47469.1"/>
    <property type="molecule type" value="Genomic_DNA"/>
</dbReference>
<dbReference type="InterPro" id="IPR007016">
    <property type="entry name" value="O-antigen_ligase-rel_domated"/>
</dbReference>
<dbReference type="Pfam" id="PF04932">
    <property type="entry name" value="Wzy_C"/>
    <property type="match status" value="1"/>
</dbReference>
<evidence type="ECO:0000256" key="2">
    <source>
        <dbReference type="ARBA" id="ARBA00022692"/>
    </source>
</evidence>